<dbReference type="InterPro" id="IPR001119">
    <property type="entry name" value="SLH_dom"/>
</dbReference>
<evidence type="ECO:0000256" key="1">
    <source>
        <dbReference type="SAM" id="SignalP"/>
    </source>
</evidence>
<evidence type="ECO:0000313" key="4">
    <source>
        <dbReference type="Proteomes" id="UP000320776"/>
    </source>
</evidence>
<keyword evidence="1" id="KW-0732">Signal</keyword>
<dbReference type="InterPro" id="IPR051465">
    <property type="entry name" value="Cell_Envelope_Struct_Comp"/>
</dbReference>
<keyword evidence="4" id="KW-1185">Reference proteome</keyword>
<feature type="chain" id="PRO_5038554131" evidence="1">
    <location>
        <begin position="22"/>
        <end position="477"/>
    </location>
</feature>
<dbReference type="PANTHER" id="PTHR43308">
    <property type="entry name" value="OUTER MEMBRANE PROTEIN ALPHA-RELATED"/>
    <property type="match status" value="1"/>
</dbReference>
<evidence type="ECO:0000313" key="3">
    <source>
        <dbReference type="EMBL" id="QDR82285.1"/>
    </source>
</evidence>
<feature type="signal peptide" evidence="1">
    <location>
        <begin position="1"/>
        <end position="21"/>
    </location>
</feature>
<organism evidence="3 4">
    <name type="scientific">Sporomusa termitida</name>
    <dbReference type="NCBI Taxonomy" id="2377"/>
    <lineage>
        <taxon>Bacteria</taxon>
        <taxon>Bacillati</taxon>
        <taxon>Bacillota</taxon>
        <taxon>Negativicutes</taxon>
        <taxon>Selenomonadales</taxon>
        <taxon>Sporomusaceae</taxon>
        <taxon>Sporomusa</taxon>
    </lineage>
</organism>
<dbReference type="PANTHER" id="PTHR43308:SF1">
    <property type="entry name" value="OUTER MEMBRANE PROTEIN ALPHA"/>
    <property type="match status" value="1"/>
</dbReference>
<gene>
    <name evidence="3" type="ORF">SPTER_37100</name>
</gene>
<dbReference type="AlphaFoldDB" id="A0A517DY58"/>
<feature type="domain" description="SLH" evidence="2">
    <location>
        <begin position="34"/>
        <end position="97"/>
    </location>
</feature>
<protein>
    <submittedName>
        <fullName evidence="3">S-layer homology domain protein</fullName>
    </submittedName>
</protein>
<dbReference type="SUPFAM" id="SSF56935">
    <property type="entry name" value="Porins"/>
    <property type="match status" value="1"/>
</dbReference>
<dbReference type="Proteomes" id="UP000320776">
    <property type="component" value="Chromosome"/>
</dbReference>
<evidence type="ECO:0000259" key="2">
    <source>
        <dbReference type="PROSITE" id="PS51272"/>
    </source>
</evidence>
<sequence>MKKVNKLLAIIPLALMSITMAGTPALTGTVSAAAATSFSDVPADHWAYDAVAKLAQAGIIDGYNDRTFRGDRVLTRYEFAIIVAKAMDNFERADENNKEIIDTLSAEFNSELNRLGARVAQVENKTNTWLGGETRMRYIANDPNPASGKRLSGSEQFDFRQRIKFWGRINEDISWIGRITTSGGNKFGSVNYPGSGSEISLDIMNVTVQGLLGSDNIRVGRSALDFYTTGLFGGPLNYDGVTINKRFGDVSFKGWTGTIRPSTEANKNQLSTAQVGFKVNNDLNVKTGYYWANAVGTSSPDGKGLLNTNRGSYDKSKGWSAGFDYKLGKYTLLGDYVGTSLVNARDGLGSNPKAWAVQFSNSQGPAVLYPAVNLVNPSKVGSDAWLVGYRSIDPGAIPNGAGGYDQTAVSNLAQPYNVSAHGTDNVNVLMLAYQNVIAKNLLLSLEYQDFKVKERGLTSLASDRLDKNYMVKFEFYY</sequence>
<accession>A0A517DY58</accession>
<dbReference type="Pfam" id="PF00395">
    <property type="entry name" value="SLH"/>
    <property type="match status" value="1"/>
</dbReference>
<reference evidence="3 4" key="1">
    <citation type="submission" date="2019-02" db="EMBL/GenBank/DDBJ databases">
        <title>Closed genome of Sporomusa termitida DSM 4440.</title>
        <authorList>
            <person name="Poehlein A."/>
            <person name="Daniel R."/>
        </authorList>
    </citation>
    <scope>NUCLEOTIDE SEQUENCE [LARGE SCALE GENOMIC DNA]</scope>
    <source>
        <strain evidence="3 4">DSM 4440</strain>
    </source>
</reference>
<name>A0A517DY58_9FIRM</name>
<dbReference type="EMBL" id="CP036259">
    <property type="protein sequence ID" value="QDR82285.1"/>
    <property type="molecule type" value="Genomic_DNA"/>
</dbReference>
<dbReference type="KEGG" id="sted:SPTER_37100"/>
<dbReference type="RefSeq" id="WP_170233318.1">
    <property type="nucleotide sequence ID" value="NZ_CP036259.1"/>
</dbReference>
<dbReference type="PROSITE" id="PS51272">
    <property type="entry name" value="SLH"/>
    <property type="match status" value="1"/>
</dbReference>
<proteinExistence type="predicted"/>